<gene>
    <name evidence="2" type="ORF">BN1204_048795</name>
</gene>
<dbReference type="EMBL" id="LN714485">
    <property type="protein sequence ID" value="CEL69161.1"/>
    <property type="molecule type" value="Genomic_DNA"/>
</dbReference>
<name>A0A0F7UJE3_NEOCL</name>
<evidence type="ECO:0000256" key="1">
    <source>
        <dbReference type="SAM" id="MobiDB-lite"/>
    </source>
</evidence>
<reference evidence="2" key="1">
    <citation type="journal article" date="2015" name="PLoS ONE">
        <title>Comprehensive Evaluation of Toxoplasma gondii VEG and Neospora caninum LIV Genomes with Tachyzoite Stage Transcriptome and Proteome Defines Novel Transcript Features.</title>
        <authorList>
            <person name="Ramaprasad A."/>
            <person name="Mourier T."/>
            <person name="Naeem R."/>
            <person name="Malas T.B."/>
            <person name="Moussa E."/>
            <person name="Panigrahi A."/>
            <person name="Vermont S.J."/>
            <person name="Otto T.D."/>
            <person name="Wastling J."/>
            <person name="Pain A."/>
        </authorList>
    </citation>
    <scope>NUCLEOTIDE SEQUENCE</scope>
    <source>
        <strain evidence="2">Liverpool</strain>
    </source>
</reference>
<accession>A0A0F7UJE3</accession>
<protein>
    <submittedName>
        <fullName evidence="2">Uncharacterized protein</fullName>
    </submittedName>
</protein>
<evidence type="ECO:0000313" key="2">
    <source>
        <dbReference type="EMBL" id="CEL69161.1"/>
    </source>
</evidence>
<feature type="region of interest" description="Disordered" evidence="1">
    <location>
        <begin position="1"/>
        <end position="59"/>
    </location>
</feature>
<feature type="region of interest" description="Disordered" evidence="1">
    <location>
        <begin position="77"/>
        <end position="143"/>
    </location>
</feature>
<dbReference type="AlphaFoldDB" id="A0A0F7UJE3"/>
<feature type="compositionally biased region" description="Basic and acidic residues" evidence="1">
    <location>
        <begin position="120"/>
        <end position="131"/>
    </location>
</feature>
<sequence length="157" mass="17389">MSKKPLSTKRGRDGGTKHLGASVSQSSETVKQGKESSARTSRPGKHREKNSAATDEARSATMKKLVDTYMEKKFLSKFAPQRSKTSRIRCTKNQQHERHRHQLKIRQRKPGTPDALSGDDASRVQRGDGSDGHGGGPMDRRHVHQVCSAALAELRSF</sequence>
<feature type="compositionally biased region" description="Basic residues" evidence="1">
    <location>
        <begin position="97"/>
        <end position="109"/>
    </location>
</feature>
<organism evidence="2">
    <name type="scientific">Neospora caninum (strain Liverpool)</name>
    <dbReference type="NCBI Taxonomy" id="572307"/>
    <lineage>
        <taxon>Eukaryota</taxon>
        <taxon>Sar</taxon>
        <taxon>Alveolata</taxon>
        <taxon>Apicomplexa</taxon>
        <taxon>Conoidasida</taxon>
        <taxon>Coccidia</taxon>
        <taxon>Eucoccidiorida</taxon>
        <taxon>Eimeriorina</taxon>
        <taxon>Sarcocystidae</taxon>
        <taxon>Neospora</taxon>
    </lineage>
</organism>
<proteinExistence type="predicted"/>